<sequence>MERRTFLSMLAGSAVAAGILPARAQGVLKVGSTPTGSPFTFLDTKTNTIEGVMVDLIKAIAASSDFKVEVEGMQFSTLIPSLTGNKVDIVAAAMYITPPRKEVIDFSDPIYTYGEGLIVPATDTKDYVTLEDLKGKTIGVQIGTAYVDVLQKSGLFSEVKLYKTLPDILADVNAARVQAAVFDLPIIGYNLSQGQFPKVRIVKSYKPVISGSVGIGVRKSDGELLKKINAGLAKLKADGTVDKILAKWGLV</sequence>
<dbReference type="SUPFAM" id="SSF53850">
    <property type="entry name" value="Periplasmic binding protein-like II"/>
    <property type="match status" value="1"/>
</dbReference>
<feature type="chain" id="PRO_5005878513" evidence="2">
    <location>
        <begin position="25"/>
        <end position="251"/>
    </location>
</feature>
<dbReference type="CDD" id="cd13530">
    <property type="entry name" value="PBP2_peptides_like"/>
    <property type="match status" value="1"/>
</dbReference>
<dbReference type="PANTHER" id="PTHR35936:SF17">
    <property type="entry name" value="ARGININE-BINDING EXTRACELLULAR PROTEIN ARTP"/>
    <property type="match status" value="1"/>
</dbReference>
<comment type="caution">
    <text evidence="5">The sequence shown here is derived from an EMBL/GenBank/DDBJ whole genome shotgun (WGS) entry which is preliminary data.</text>
</comment>
<dbReference type="GO" id="GO:0016020">
    <property type="term" value="C:membrane"/>
    <property type="evidence" value="ECO:0007669"/>
    <property type="project" value="InterPro"/>
</dbReference>
<feature type="domain" description="Solute-binding protein family 3/N-terminal" evidence="3">
    <location>
        <begin position="27"/>
        <end position="251"/>
    </location>
</feature>
<dbReference type="EMBL" id="LGSZ01000031">
    <property type="protein sequence ID" value="KPH81329.1"/>
    <property type="molecule type" value="Genomic_DNA"/>
</dbReference>
<name>A0A0N1N1L0_9HYPH</name>
<evidence type="ECO:0000256" key="2">
    <source>
        <dbReference type="SAM" id="SignalP"/>
    </source>
</evidence>
<dbReference type="PANTHER" id="PTHR35936">
    <property type="entry name" value="MEMBRANE-BOUND LYTIC MUREIN TRANSGLYCOSYLASE F"/>
    <property type="match status" value="1"/>
</dbReference>
<dbReference type="Proteomes" id="UP000037822">
    <property type="component" value="Unassembled WGS sequence"/>
</dbReference>
<evidence type="ECO:0000259" key="3">
    <source>
        <dbReference type="SMART" id="SM00062"/>
    </source>
</evidence>
<feature type="domain" description="Ionotropic glutamate receptor C-terminal" evidence="4">
    <location>
        <begin position="27"/>
        <end position="249"/>
    </location>
</feature>
<accession>A0A0N1N1L0</accession>
<evidence type="ECO:0000313" key="6">
    <source>
        <dbReference type="Proteomes" id="UP000037822"/>
    </source>
</evidence>
<gene>
    <name evidence="5" type="ORF">AE618_09395</name>
</gene>
<dbReference type="OrthoDB" id="5419093at2"/>
<dbReference type="RefSeq" id="WP_054208886.1">
    <property type="nucleotide sequence ID" value="NZ_LGSZ01000031.1"/>
</dbReference>
<keyword evidence="1 2" id="KW-0732">Signal</keyword>
<dbReference type="GO" id="GO:0015276">
    <property type="term" value="F:ligand-gated monoatomic ion channel activity"/>
    <property type="evidence" value="ECO:0007669"/>
    <property type="project" value="InterPro"/>
</dbReference>
<protein>
    <submittedName>
        <fullName evidence="5">ABC transporter substrate-binding protein</fullName>
    </submittedName>
</protein>
<keyword evidence="6" id="KW-1185">Reference proteome</keyword>
<dbReference type="InterPro" id="IPR001320">
    <property type="entry name" value="Iontro_rcpt_C"/>
</dbReference>
<dbReference type="SMART" id="SM00079">
    <property type="entry name" value="PBPe"/>
    <property type="match status" value="1"/>
</dbReference>
<dbReference type="SMART" id="SM00062">
    <property type="entry name" value="PBPb"/>
    <property type="match status" value="1"/>
</dbReference>
<dbReference type="Pfam" id="PF00497">
    <property type="entry name" value="SBP_bac_3"/>
    <property type="match status" value="1"/>
</dbReference>
<feature type="signal peptide" evidence="2">
    <location>
        <begin position="1"/>
        <end position="24"/>
    </location>
</feature>
<evidence type="ECO:0000313" key="5">
    <source>
        <dbReference type="EMBL" id="KPH81329.1"/>
    </source>
</evidence>
<reference evidence="5 6" key="1">
    <citation type="submission" date="2015-07" db="EMBL/GenBank/DDBJ databases">
        <title>Whole genome sequencing of Bosea vaviloviae isolated from cave pool.</title>
        <authorList>
            <person name="Tan N.E.H."/>
            <person name="Lee Y.P."/>
            <person name="Gan H.M."/>
            <person name="Barton H."/>
            <person name="Savka M.A."/>
        </authorList>
    </citation>
    <scope>NUCLEOTIDE SEQUENCE [LARGE SCALE GENOMIC DNA]</scope>
    <source>
        <strain evidence="5 6">SD260</strain>
    </source>
</reference>
<dbReference type="AlphaFoldDB" id="A0A0N1N1L0"/>
<organism evidence="5 6">
    <name type="scientific">Bosea vaviloviae</name>
    <dbReference type="NCBI Taxonomy" id="1526658"/>
    <lineage>
        <taxon>Bacteria</taxon>
        <taxon>Pseudomonadati</taxon>
        <taxon>Pseudomonadota</taxon>
        <taxon>Alphaproteobacteria</taxon>
        <taxon>Hyphomicrobiales</taxon>
        <taxon>Boseaceae</taxon>
        <taxon>Bosea</taxon>
    </lineage>
</organism>
<evidence type="ECO:0000256" key="1">
    <source>
        <dbReference type="ARBA" id="ARBA00022729"/>
    </source>
</evidence>
<dbReference type="PATRIC" id="fig|1526658.3.peg.5368"/>
<dbReference type="Gene3D" id="3.40.190.10">
    <property type="entry name" value="Periplasmic binding protein-like II"/>
    <property type="match status" value="2"/>
</dbReference>
<evidence type="ECO:0000259" key="4">
    <source>
        <dbReference type="SMART" id="SM00079"/>
    </source>
</evidence>
<proteinExistence type="predicted"/>
<dbReference type="InterPro" id="IPR001638">
    <property type="entry name" value="Solute-binding_3/MltF_N"/>
</dbReference>